<dbReference type="OrthoDB" id="2538319at2759"/>
<feature type="domain" description="G-patch" evidence="2">
    <location>
        <begin position="182"/>
        <end position="202"/>
    </location>
</feature>
<evidence type="ECO:0000259" key="2">
    <source>
        <dbReference type="PROSITE" id="PS50174"/>
    </source>
</evidence>
<evidence type="ECO:0000313" key="4">
    <source>
        <dbReference type="Proteomes" id="UP000076722"/>
    </source>
</evidence>
<evidence type="ECO:0000313" key="3">
    <source>
        <dbReference type="EMBL" id="KZS97183.1"/>
    </source>
</evidence>
<dbReference type="PANTHER" id="PTHR20923">
    <property type="entry name" value="BAT4 PROTEIN-RELATED"/>
    <property type="match status" value="1"/>
</dbReference>
<feature type="compositionally biased region" description="Low complexity" evidence="1">
    <location>
        <begin position="101"/>
        <end position="132"/>
    </location>
</feature>
<keyword evidence="4" id="KW-1185">Reference proteome</keyword>
<dbReference type="AlphaFoldDB" id="A0A164YRY5"/>
<organism evidence="3 4">
    <name type="scientific">Sistotremastrum niveocremeum HHB9708</name>
    <dbReference type="NCBI Taxonomy" id="1314777"/>
    <lineage>
        <taxon>Eukaryota</taxon>
        <taxon>Fungi</taxon>
        <taxon>Dikarya</taxon>
        <taxon>Basidiomycota</taxon>
        <taxon>Agaricomycotina</taxon>
        <taxon>Agaricomycetes</taxon>
        <taxon>Sistotremastrales</taxon>
        <taxon>Sistotremastraceae</taxon>
        <taxon>Sertulicium</taxon>
        <taxon>Sertulicium niveocremeum</taxon>
    </lineage>
</organism>
<dbReference type="InterPro" id="IPR000467">
    <property type="entry name" value="G_patch_dom"/>
</dbReference>
<reference evidence="3 4" key="1">
    <citation type="journal article" date="2016" name="Mol. Biol. Evol.">
        <title>Comparative Genomics of Early-Diverging Mushroom-Forming Fungi Provides Insights into the Origins of Lignocellulose Decay Capabilities.</title>
        <authorList>
            <person name="Nagy L.G."/>
            <person name="Riley R."/>
            <person name="Tritt A."/>
            <person name="Adam C."/>
            <person name="Daum C."/>
            <person name="Floudas D."/>
            <person name="Sun H."/>
            <person name="Yadav J.S."/>
            <person name="Pangilinan J."/>
            <person name="Larsson K.H."/>
            <person name="Matsuura K."/>
            <person name="Barry K."/>
            <person name="Labutti K."/>
            <person name="Kuo R."/>
            <person name="Ohm R.A."/>
            <person name="Bhattacharya S.S."/>
            <person name="Shirouzu T."/>
            <person name="Yoshinaga Y."/>
            <person name="Martin F.M."/>
            <person name="Grigoriev I.V."/>
            <person name="Hibbett D.S."/>
        </authorList>
    </citation>
    <scope>NUCLEOTIDE SEQUENCE [LARGE SCALE GENOMIC DNA]</scope>
    <source>
        <strain evidence="3 4">HHB9708</strain>
    </source>
</reference>
<dbReference type="STRING" id="1314777.A0A164YRY5"/>
<feature type="compositionally biased region" description="Basic and acidic residues" evidence="1">
    <location>
        <begin position="255"/>
        <end position="270"/>
    </location>
</feature>
<dbReference type="InterPro" id="IPR039146">
    <property type="entry name" value="GPANK1"/>
</dbReference>
<dbReference type="Proteomes" id="UP000076722">
    <property type="component" value="Unassembled WGS sequence"/>
</dbReference>
<dbReference type="PROSITE" id="PS50174">
    <property type="entry name" value="G_PATCH"/>
    <property type="match status" value="1"/>
</dbReference>
<proteinExistence type="predicted"/>
<evidence type="ECO:0000256" key="1">
    <source>
        <dbReference type="SAM" id="MobiDB-lite"/>
    </source>
</evidence>
<feature type="region of interest" description="Disordered" evidence="1">
    <location>
        <begin position="101"/>
        <end position="146"/>
    </location>
</feature>
<accession>A0A164YRY5</accession>
<dbReference type="Pfam" id="PF01585">
    <property type="entry name" value="G-patch"/>
    <property type="match status" value="1"/>
</dbReference>
<sequence length="372" mass="41089">MALEAQTIHSHYSPPVRPNIELLTSDASPDEVWRIETARADRRPPPRFVPAVLSYDEYGLVIGNQDALEETKKSIEDGEVQEIAINVGDWYRNLRKSLPDPDIQIIPNPNLRQHKSSTSSLNSLPSHPSSSKHSSRQNWFSSASVPVTPSPVVESIADLLQRNPPLKHGKPFRPPVHLGIGPSNKGYEMLSKSGWREGEGLGFRVGLGAKKRNVSSVLHSQSTPNLPSLSSSAPLKREHRDSDDETGFIDLTLSDSDHEPNDSEDVRSSDEESSGPTTLPSGGVSLLTPIPTTLKADRRGIGLGGSYITTPSGIRIPQRRVTHGKKALRGHLKQHEESQRRKERFGRGSRGFDKIQKHDSQERTNLIAYMNS</sequence>
<dbReference type="GO" id="GO:0003676">
    <property type="term" value="F:nucleic acid binding"/>
    <property type="evidence" value="ECO:0007669"/>
    <property type="project" value="InterPro"/>
</dbReference>
<dbReference type="PANTHER" id="PTHR20923:SF1">
    <property type="entry name" value="G PATCH DOMAIN AND ANKYRIN REPEAT-CONTAINING PROTEIN 1"/>
    <property type="match status" value="1"/>
</dbReference>
<dbReference type="EMBL" id="KV419397">
    <property type="protein sequence ID" value="KZS97183.1"/>
    <property type="molecule type" value="Genomic_DNA"/>
</dbReference>
<gene>
    <name evidence="3" type="ORF">SISNIDRAFT_449949</name>
</gene>
<feature type="region of interest" description="Disordered" evidence="1">
    <location>
        <begin position="215"/>
        <end position="287"/>
    </location>
</feature>
<protein>
    <recommendedName>
        <fullName evidence="2">G-patch domain-containing protein</fullName>
    </recommendedName>
</protein>
<name>A0A164YRY5_9AGAM</name>
<feature type="compositionally biased region" description="Low complexity" evidence="1">
    <location>
        <begin position="220"/>
        <end position="234"/>
    </location>
</feature>